<evidence type="ECO:0000256" key="4">
    <source>
        <dbReference type="ARBA" id="ARBA00022801"/>
    </source>
</evidence>
<dbReference type="AlphaFoldDB" id="A0A1I1VFU0"/>
<sequence>MTARKKLTYGEAITEIEEILQQMEDEELDVDELAGKVKRVSELVRFCRNKLKNTEEEVEKVLKEMEEE</sequence>
<accession>A0A1I1VFU0</accession>
<feature type="coiled-coil region" evidence="7">
    <location>
        <begin position="9"/>
        <end position="68"/>
    </location>
</feature>
<dbReference type="EMBL" id="FONA01000002">
    <property type="protein sequence ID" value="SFD81867.1"/>
    <property type="molecule type" value="Genomic_DNA"/>
</dbReference>
<keyword evidence="5 6" id="KW-0269">Exonuclease</keyword>
<dbReference type="InterPro" id="IPR003761">
    <property type="entry name" value="Exonuc_VII_S"/>
</dbReference>
<dbReference type="InterPro" id="IPR037004">
    <property type="entry name" value="Exonuc_VII_ssu_sf"/>
</dbReference>
<evidence type="ECO:0000256" key="5">
    <source>
        <dbReference type="ARBA" id="ARBA00022839"/>
    </source>
</evidence>
<dbReference type="OrthoDB" id="1525214at2"/>
<evidence type="ECO:0000256" key="6">
    <source>
        <dbReference type="HAMAP-Rule" id="MF_00337"/>
    </source>
</evidence>
<evidence type="ECO:0000256" key="2">
    <source>
        <dbReference type="ARBA" id="ARBA00022490"/>
    </source>
</evidence>
<comment type="subunit">
    <text evidence="6">Heterooligomer composed of large and small subunits.</text>
</comment>
<reference evidence="8 9" key="1">
    <citation type="submission" date="2016-10" db="EMBL/GenBank/DDBJ databases">
        <authorList>
            <person name="de Groot N.N."/>
        </authorList>
    </citation>
    <scope>NUCLEOTIDE SEQUENCE [LARGE SCALE GENOMIC DNA]</scope>
    <source>
        <strain evidence="8 9">DSM 19012</strain>
    </source>
</reference>
<dbReference type="GO" id="GO:0006308">
    <property type="term" value="P:DNA catabolic process"/>
    <property type="evidence" value="ECO:0007669"/>
    <property type="project" value="UniProtKB-UniRule"/>
</dbReference>
<comment type="catalytic activity">
    <reaction evidence="6">
        <text>Exonucleolytic cleavage in either 5'- to 3'- or 3'- to 5'-direction to yield nucleoside 5'-phosphates.</text>
        <dbReference type="EC" id="3.1.11.6"/>
    </reaction>
</comment>
<dbReference type="HAMAP" id="MF_00337">
    <property type="entry name" value="Exonuc_7_S"/>
    <property type="match status" value="1"/>
</dbReference>
<dbReference type="RefSeq" id="WP_010528722.1">
    <property type="nucleotide sequence ID" value="NZ_AFSL01000095.1"/>
</dbReference>
<keyword evidence="3 6" id="KW-0540">Nuclease</keyword>
<dbReference type="STRING" id="385682.SAMN05444380_102166"/>
<keyword evidence="2 6" id="KW-0963">Cytoplasm</keyword>
<comment type="similarity">
    <text evidence="1 6">Belongs to the XseB family.</text>
</comment>
<keyword evidence="4 6" id="KW-0378">Hydrolase</keyword>
<protein>
    <recommendedName>
        <fullName evidence="6">Exodeoxyribonuclease 7 small subunit</fullName>
        <ecNumber evidence="6">3.1.11.6</ecNumber>
    </recommendedName>
    <alternativeName>
        <fullName evidence="6">Exodeoxyribonuclease VII small subunit</fullName>
        <shortName evidence="6">Exonuclease VII small subunit</shortName>
    </alternativeName>
</protein>
<dbReference type="InParanoid" id="A0A1I1VFU0"/>
<comment type="subcellular location">
    <subcellularLocation>
        <location evidence="6">Cytoplasm</location>
    </subcellularLocation>
</comment>
<dbReference type="SUPFAM" id="SSF116842">
    <property type="entry name" value="XseB-like"/>
    <property type="match status" value="1"/>
</dbReference>
<dbReference type="GO" id="GO:0009318">
    <property type="term" value="C:exodeoxyribonuclease VII complex"/>
    <property type="evidence" value="ECO:0007669"/>
    <property type="project" value="UniProtKB-UniRule"/>
</dbReference>
<evidence type="ECO:0000313" key="9">
    <source>
        <dbReference type="Proteomes" id="UP000181976"/>
    </source>
</evidence>
<name>A0A1I1VFU0_9BACT</name>
<dbReference type="NCBIfam" id="TIGR01280">
    <property type="entry name" value="xseB"/>
    <property type="match status" value="1"/>
</dbReference>
<comment type="function">
    <text evidence="6">Bidirectionally degrades single-stranded DNA into large acid-insoluble oligonucleotides, which are then degraded further into small acid-soluble oligonucleotides.</text>
</comment>
<dbReference type="GO" id="GO:0005737">
    <property type="term" value="C:cytoplasm"/>
    <property type="evidence" value="ECO:0007669"/>
    <property type="project" value="UniProtKB-SubCell"/>
</dbReference>
<dbReference type="EC" id="3.1.11.6" evidence="6"/>
<gene>
    <name evidence="6" type="primary">xseB</name>
    <name evidence="8" type="ORF">SAMN05444380_102166</name>
</gene>
<dbReference type="eggNOG" id="COG1722">
    <property type="taxonomic scope" value="Bacteria"/>
</dbReference>
<keyword evidence="7" id="KW-0175">Coiled coil</keyword>
<dbReference type="Proteomes" id="UP000181976">
    <property type="component" value="Unassembled WGS sequence"/>
</dbReference>
<evidence type="ECO:0000256" key="7">
    <source>
        <dbReference type="SAM" id="Coils"/>
    </source>
</evidence>
<proteinExistence type="inferred from homology"/>
<dbReference type="GO" id="GO:0008855">
    <property type="term" value="F:exodeoxyribonuclease VII activity"/>
    <property type="evidence" value="ECO:0007669"/>
    <property type="project" value="UniProtKB-UniRule"/>
</dbReference>
<evidence type="ECO:0000256" key="1">
    <source>
        <dbReference type="ARBA" id="ARBA00009998"/>
    </source>
</evidence>
<organism evidence="8 9">
    <name type="scientific">Thermophagus xiamenensis</name>
    <dbReference type="NCBI Taxonomy" id="385682"/>
    <lineage>
        <taxon>Bacteria</taxon>
        <taxon>Pseudomonadati</taxon>
        <taxon>Bacteroidota</taxon>
        <taxon>Bacteroidia</taxon>
        <taxon>Marinilabiliales</taxon>
        <taxon>Marinilabiliaceae</taxon>
        <taxon>Thermophagus</taxon>
    </lineage>
</organism>
<dbReference type="Pfam" id="PF02609">
    <property type="entry name" value="Exonuc_VII_S"/>
    <property type="match status" value="1"/>
</dbReference>
<evidence type="ECO:0000256" key="3">
    <source>
        <dbReference type="ARBA" id="ARBA00022722"/>
    </source>
</evidence>
<evidence type="ECO:0000313" key="8">
    <source>
        <dbReference type="EMBL" id="SFD81867.1"/>
    </source>
</evidence>
<keyword evidence="9" id="KW-1185">Reference proteome</keyword>
<dbReference type="Gene3D" id="1.10.287.1040">
    <property type="entry name" value="Exonuclease VII, small subunit"/>
    <property type="match status" value="1"/>
</dbReference>